<feature type="compositionally biased region" description="Low complexity" evidence="2">
    <location>
        <begin position="201"/>
        <end position="210"/>
    </location>
</feature>
<feature type="compositionally biased region" description="Polar residues" evidence="2">
    <location>
        <begin position="5462"/>
        <end position="5491"/>
    </location>
</feature>
<dbReference type="CDD" id="cd00198">
    <property type="entry name" value="vWFA"/>
    <property type="match status" value="1"/>
</dbReference>
<protein>
    <submittedName>
        <fullName evidence="4">VCBS domain-containing protein</fullName>
    </submittedName>
</protein>
<dbReference type="GO" id="GO:0005509">
    <property type="term" value="F:calcium ion binding"/>
    <property type="evidence" value="ECO:0007669"/>
    <property type="project" value="InterPro"/>
</dbReference>
<feature type="region of interest" description="Disordered" evidence="2">
    <location>
        <begin position="5453"/>
        <end position="5504"/>
    </location>
</feature>
<feature type="region of interest" description="Disordered" evidence="2">
    <location>
        <begin position="5170"/>
        <end position="5237"/>
    </location>
</feature>
<feature type="compositionally biased region" description="Acidic residues" evidence="2">
    <location>
        <begin position="3466"/>
        <end position="3479"/>
    </location>
</feature>
<dbReference type="Pfam" id="PF17963">
    <property type="entry name" value="Big_9"/>
    <property type="match status" value="14"/>
</dbReference>
<feature type="compositionally biased region" description="Low complexity" evidence="2">
    <location>
        <begin position="2036"/>
        <end position="2048"/>
    </location>
</feature>
<feature type="compositionally biased region" description="Polar residues" evidence="2">
    <location>
        <begin position="904"/>
        <end position="915"/>
    </location>
</feature>
<feature type="compositionally biased region" description="Polar residues" evidence="2">
    <location>
        <begin position="450"/>
        <end position="461"/>
    </location>
</feature>
<dbReference type="EMBL" id="CP098827">
    <property type="protein sequence ID" value="XBO72782.1"/>
    <property type="molecule type" value="Genomic_DNA"/>
</dbReference>
<feature type="region of interest" description="Disordered" evidence="2">
    <location>
        <begin position="344"/>
        <end position="384"/>
    </location>
</feature>
<dbReference type="InterPro" id="IPR011049">
    <property type="entry name" value="Serralysin-like_metalloprot_C"/>
</dbReference>
<feature type="region of interest" description="Disordered" evidence="2">
    <location>
        <begin position="3466"/>
        <end position="3490"/>
    </location>
</feature>
<keyword evidence="1" id="KW-0106">Calcium</keyword>
<sequence>MIIAIVVQVTGQAWARDAEGNLRPLAEGDRLTEGEVVITETGARVNLVQPDGTRLAQLGGEVEVAISEAINEQGSADDEVIEDAEVARVLALLEEGEGDLLEALEAPAAGSAGGAGVEGGHDFVRLLRIVEEVSPLSFEYGYQREAYDVQEQDGGTAADEDESVTLTGLDGPAGAAGSADIGFSSAEQTVSEAGLPGGSASGTAATSASGSFGVSAPDGLSFITVGGSGPISLDRLNGLSGNPLTIETPLGSLTLTSYSGDDTGGSVAYTYDLTDNVDNDSVDGATDDGVVDSIEISAVDSDGSTTSGTLDIAILDDAPEAVDDATTTGEDTAVTYNVLVNTDGTSDVQGADGASVTDASLRDPSQGSVSFDSNTGEVTFTPADGFEGDAVIDYTITDADGDTSDAVFTVTVAADSTPTVSVPDESPESEGGQFSVSEAGLPGGSAAGDDSQSTNGSLPITTGGDSLASLVINGQNVTGGGTVEGDYGTLSVSVSDGEYSWSYTLDGSTQDHTSQGTGSDDLADQFAIVVTDSDGDEASTSLTIDVNDDVPVAVDDAANTGEDTPVTYNVLANDTQGVDGASVSDATLRDPSQGSVSFDSDTGEVTFTPAAGFEGDAVIDYTIRDADGDTSDAVFTVTVAADSTPTVSVPDDSPESEGGQFSVSEAGLPGGSAAGDGSQTTGGSLPITTGGDSLASLVINGQNVTGGGTVEGDYGTLSVSVSDGEYSWSYSLNGSTQDHTSQGTGSDDLADLFAIVVTDSDGDEASTSLTIDVNDDVPVAVDDAANTGEDTPVTYNVLANDTQGVDGASVTDATLRDSSQGSVSFDSDTGEVTFTPAAGFEGDAVIDYTIRDADGDTSDAVFTVTVAADSTPTVSVPDDSPDAEGGQFSVSEAGLPGGSAAGDGSQSTGGSLPITTGGDSLASLVINGQNVTGGGTVEGDYGTLSVSVSDGEYSWSYSLDGSTQDHTSQGTGSDDLADLFAIVVTDSDGDEASASLTIDVNDDVPKARDDSDTIAEETASVSGNVLGNDTTGADTSDADPASVALDAPTGAGQYGTLTLNSDGSYTYQLDNDDPRVQALSGEEQLTETFAYTLTDADGDTSPATLTITVTGTNDGVSLSGLASEGSDVSVSEANLAGGSDADSSALTQPGNFTFASVDGVASVQVGNQSLTLAQLQGLTADSPVVVDTEYGSLSLTGFTPADSANPAAGGSVSYSYTLDTRVDNDSQAEATDAGFTETVTLVVTDDDGSAANGSLSIAIADDSPFASNDSDTIAEETASITGNVLSNDTTGADTSDADPASVALDAPTGAGQYGTLTLNSDGSYTYQLDNDDPRVQALSGKETLTETFAYTLTDADGDTSPATLTITVTGTDDGVSLSGLASEGSDVSVSEANLEEGSAADAAALTQPGNFTFASVDGVASVQVGNQSLSLAQLQGLSADSPVVVDTEYGSLSLTGFTPSDSANPAAGGTVSYSYTLDTRVDNDSQADATDAGFTETVALVVTDDDGSAANGSLSIAIADDSPFASNDSDTIAEETASITGNVLANDTTGADTTEADPASVALDAPTGAGQYGTLTLNSDGSYTYQLDNDDPRVQALSGKETLTETFAYTLTDADGDTSPATLTITVTGTDDGVSLSGLASEGSDVAVSEANLAGGSDADSSALTQPGNFTFASVDGVASVQVGNQSLTLAQLQGLSADSPVVVDTEYGSLSLTGFTPADSANPAAGGTVSYSYTLDTRVDNDSQTDATDAGFTETVTLVVTDDDGSAANGSLSIAIADDSPSASNDSDTIAEETVSVSGNVLANDTTGADTTDADPASVALDAPTGAGHYGTLTLNSDGSYTYQLDNDDPRVQALSGEEQLTETFAYILTDADGDTSPATLTITLTGTNDGVSLSGLAAGGGDVSVSEANLEEGSAADAAALTQPGNFTFTSADGVASVQVGNQSLTLGDLQGLSADSPVVVDTEYGSLSLTGFTPSDSANPAAGGTVSYSYTLDTRVDNDSQADATDAGFTETVGLVVTDDDGSAANGSLSIAIADDSPSASNDSDTIAEETASVSGNVLGNDTTGADTTEADPASVALDAPTGAGNYGTLTLNSDGSYTYQLDNDDPRVQALSGKETLTETFAYTLTDADGDTSPATLTITVTGTDDGVSLSGLASEGSDVAVSEANLEEGSAADAAALTQPGNFTFASVDGVASVQVGNQSLTLAQLQGLSADSPVVVDTEYGSLSLTGFTPADSANPAAGGTVSYSYTLDTRVDNDSQAGATDAGFTETVGLVVTDDDGSAANGSLSIAIADDAPEAVADTNSITEETATVGGNVVAGGTGADTLGADATTVTAVSSNNASGNSASTVDGNLVIEGQYGTLTIASDGSYSYALDNTNPAVQGLDGDEKATEVFTYTLTDSDNDVSSTTLTLTIQGQEDDAPTVTVEDSDADVSGADNSVTEASGETVTGSFTVGGSAGLASVTIAGVELVGADFTTPVTIPNDAGQGSLSITGFDADSGTFSYSYTETGGAATHNAADDNIVDSFAIVVTDHEGDTASNSLDIQILDTAPEAVADTNSITEETATVGGNVVAGGTGADTLGADATKVTAVSSNNASGNSASTVDGNLVIEGQYGTLTIASDGSYSYALDNTNPAVQGLDGDEKATEVFTYTLTDSDNDVSSTTLTLTIQGQEDDAPTVTVEDSDADVSGADNSVTEASGETVTGSFTVGGSAGLASVTIAGVELVGADFTTPVTIPNDAGQGSLIITGFDADSGTFSYSYTETGGAATHNAADDNIVDSFAIVVTDHEGDTASNSLDIQILDTAPEAVADTNTITEETATVGGNVIGGTDSGASAGDAADTLGADATTVTAVTYTGADDNTTAGTANADGDLVIEGQYGTLTIASDGSYSYALDNTNPAVQGLDGDEKATEVFTYTLTDSDNDVSSTTLTLTIQGQEDDAPTVTVEDSDADVSGADNSVTEASGETVTGSFTVGGSAGLASVTIAGVELVGADFTTPVTIPNDAGQGSLIITGFDADSGTFSYSYTETGGAATHNAADDNIVDSFAIVVTDHEGDTASNSLDIQILDTAPEAVADTNSITEETATVGGNVIGGTDSGASAGDAADTLGADATKVTAVSSNNASGNSASTVDGNLVIEGQYGTLTIASDGSYSYALDNTNPAVQGLDGDEKATEVFTYTLTDSDNDVSSTTLTLTIQGQEDDAPTVTVEDTDADVSGADNSVTEASGETVTGSFTVGGSAGLASVTIAGVELVGANFTTPVTIPNEGGQGSLSITGFDADSGTFSYSYTETGGAALHNAADDNIVDSFAIVVTDHEGDTASNSLDIQILDTAPEAVADTNSITEETATVGGNVIGGTDSGASAGDAADTLGADTTTVTAVSSHNASDNSASTVDGNLVIEGQYGTLTIASDGSYSYALDNTNPAVQGLDGDEKATEVFTYTLTDSDNDVSSTTLTLTIQGQEDDAPTVTVEDSDADVSGADNSVTEASGETVTGSFTVGGSAGLASVTIAGVELVGADFTTPVTIPNDAGQGSLSITGFDADSGTFSYSYTETGGAASHNAADDNIVDSFAIVVTDHEGDTASNSLDIQILDTAPEAVADTNSITEETATVGGNVIGGTDSGASAGDAADTLGADTTTVTAVSSNNASGNSASTVDGNLVIEGQYGTLTIASDGSYSYALDNTNPAVQGLDGDENATEVFTYTLTDSDNDVSSTTLTLTIQGQEDDAPTVTVEDTDADVSGADNSVTEASGETVTGSFTVGGSAGLASVTIAGVELVGANFTTPVTIPNEGGQGSLSITGFDADSGTFSYSYTETGGAALHNAADDNIVDSFAIVVTDHEGDTASNSLDIQILDTAPEAVADTNSITEETATVGGNVIGGTDSGASAGDAADTLGADATKVTAVSSNNASGNSASTVDGNLVIEGQYGTLTIASDGSYSYALDNTNPAVQGLDGDEKATEVFTYTLTDSDNDVSSTTLTLTIQGQEDDAPTVTVEDTDADVSGADNSVTEASGETVTGSFTVGGSAGLASVTIAGVELVGANFTTPVTIPNEGGQGSLSITGFDADSGTFSYSYTETGGAALHNAADDNIVDSFAIVVTDHEGDTASNSLDIQILDTAPDADDDATTTGEDQSVTYNVLANDTQGADGASVTDATLRNPSQGSVTFDSDTGEVTFTPAAGFEGDAVIDYTIRDADGDTSDAVFTVTVAADSTPTVSVPDDSPDAEGGQFSVSEAGLPGGSAAGDGSQSTSGSLPITTGGDSLASLVINGQNVTGGGTVQADYGTLSVSVSDAGDYSWSYTLDGSTQDHTSQGSGSDDLADLFAIVVTDSDGDTAQTSLTIDVNDDVPEARDDTNTIAEETASVSGNVLANDTTGADTTDADPASVALDAPTGAGNYGTLTLNSDGSYTYQLDNDDPRVQALSGKETLTETFAYTLTDADGDTSPATLTITVSGTDDGVSLSGLATGGSDVSVSEANLEQGSAPSEGALTQPGSFTFTSVDGVQSVQVGNQSLSLAQLQGLSADSPVVVDTEYGSLSLTGFTPADSANPAAGGTVSYSYTLDTRVDNDSQDGADINGFTETVALVVTDDDDSAANGSLTIAIADDAPDADDDATTTGEDQSVTYNVLVNDTEGADGASVTDATLRNPSQGSVTFDSDTGEVTFTPAAGFEGDAVIDYTIRDADGDTSDAVFTVTVAADSTPTVSVPDDSPDAEGGRFSVSEAGLAGGSAAGDGSQSTNGSLPITTGGDSLASLVINGQNVTGGGTVEGDYGTLSVSVSDAGEYSWSYTLDGSTQDHTSQGTGSDDLADLFAIVVTDSDGDTAQTSLTIDVNDDVPEARDDTNTIAEETASVSGNVLGNDTTGADTTDAEPASVALDGPTGAGKYGTLTLNSDGSYTYQLDNDDPRVQALSGKETLTETFAYTLTDADGDTSPATLTITVTGTDDGVSLSGLATGGSDVSVSEANLEQGSAPSEGALTQPGSFTFTSVDGVASVKVGNQSLSLAQLQGLSADSPVVVDTEYGSLSLTGFTPADSANPSAGGTVSYSYTLDTRVDNDSQEGADINGFTETVALVVTDDDDSAANGSLSIAIADDSPTIEFVEAPASVVEGQEVEGTWSTDAGADGASVSVTVAGETKPLGDGDTNFVSFDLAEGTLTVTGDGSWTFDAKDNLDQGNSPSIDFTITTEDSDGDTATDSHTVTITDGTGPSVSVTDSDPASSNASVSLQDADTEGTASDTDVASLTFTAGSDAITSIAFGDIDGISVQGLAAGESLVWSENDAGELEGRTEAGGDAVLTLTLSSSGPVAAGEEQVVTVTATLAESLAHAVDADSLSITGISVVGTDTDGTSTEAGVSVSVADDQPTLEIADTAETVVEGQSANGTWTTDAGADGATVSVTVAGETKPLGDASDATVSFTTDEGTLTVGRDGTWTFDANDDLDQGNSPSIDFTITTEDSDGDTATDSHTVTITDGTGPSVSVTDSDPASTQASLALDDDETEGAASDTDVASLTFTAGSDAITSIGFGNIGADDSVTGISVTGLDGELIWSTNNAGELEGRTEADGDAVLTLTLSPAVDANNPIAAGTQQVVTVTATLAESLAHAVDADSLSITGISVVGTDTDGTSTEATVSVSVADDQPTLEIADTAETVVEGQSANGTWTTDAGADGATVSVTVAGETKPLGDGDTDFVSFDLAEGTLTVTGDGTWTFEAKDNLDQGNSPSIDFTIATEDSDGDTATDSHTVTITDGTGPSVSIKEGDDDATTEALDLTLQDADTGVSADQDSGVLTFNAGSDSLVNFGFGNIGADDSVTGISVQGLAAGESLVWSANDEGELEARLAGSGDLVLTLSLQAPASVAAQNSGDVSVTATLSDSLPHEVAATLKNSLSIEGVSVVASQADGDSTTATVKVSVVDDAPEAVNDQLDGVQSSQVISKGADVGLLANDTQGADGATVTFVDESSLQGSLTWNADGSFDYTAKDNASYTEVVNYTITDADGDTSQATLTINVENGTPTTQPTNVQVNEAGLDEGSQSATNSEQVKGQLVATDAQGDDLTFKAETLKGNYGEIDIRADGSFTYTLTKPVTSSDNPVDDAESFVYTVTDSHGNSATGTITVDVIDDVPQAVNDTPAALQSGTSLTTTAGNGMLANDVQGADGATVISVDDSGLRGQLSWNADGSYTYTADANDSYEEVVSYTIRDADGDTSQATIKFVVNDGSPTANASAATVSEAGLATGSDAASNSEVAEGQLQASDAQGDALTFTATTLRGSYGTLVIEENGSYTYTLDTAVTGAEADNGQNTLNGQDVFSYTVIDAHGNSSTASISINIVDDVPTAVDDVVSTAEDTEVTVDVLANDEGGADGATLVSASMASGYESAGRVTIDSDSGEVTFTPAAGFEGAAVIDYAITDADGDTSNATLTVNVAADSTPEATNGVARVDEDGLSGGNAGGPGDAAGEATVVTGTLGYSFGNDGAASSSAFSWSLDGLPTVTASGQAVSYTLSDDGRTVTGRDASNALVLTVALTGVANGAYKVTLHQPLDHGEQGTEDSLAFNVGYTIVDSDGSPASGQLQVLVNDDSPEAFTSDSAALVDGRGGQLNFAGVSGADGVKDVTFTDVQGQPATDADGNPLYFDSEALTYQVSTDGHQLQAVTADGVVGFTVTLDPAGDGYQINVADGEISNGRVERADISELSLDGVVQYHGINYQDDEGDNDVLYSTPNGVGMVPLDGTLGVFGGVSPGIELNEVIRISFLDSLGFSVTGEPSWQGHESVSEVTQTIHVEGDGAKAVVTVAAFNYASDVPGSGSPSQTVDNDIRLSADDVRILDQTGTDVTNKVSISVDGAGRLILDGVEDGWSFELSPDGGLQGIEVVGGSNTPFTLGDMDYRLGEAGDAFDIELGLTGIDGDGDNAAGSLTVEVSAPDQLFVGDNSDNSVSGGGGSDVMVGDGGGRFTVVNPAQNYNISLILDSSGSMGEDSGTEGLTRMELAKRALKNLVEQLADFEGTVNVQIIDFDEGASAVEALDLGSSSEDLEDIIEHIDEALASGGTNYEAAFTESEGWLKALSENNGYENLTFFLTDGQPTFYVTDTGDVGGTGRSFGVDEFVNSIDAFGELSAISRVEAIGIGSGVDKDILRFFDNTDVLDEGSGRAIELSGSRVLADFSGRNDELDARGAWTLYGDQRSSLRVSGGQLELTDVTSGTNSWSAYAISDSFALDSAPGKETAIEIRYRTDLYGPDDEFQYLIQKYDSQGGWSTVYSEVGGESESWTTLESSFLDSGVYRIIVNVVNGSGQSDSITLDKITVNEYVLSAASGEPSIVNTAEELEAVLKGGSSFDKLAELGDDVLDGTDRGDIIFGDTINTDHLEWTNGDGEEFRAGEHDGLGFAGLFEFLKWSENGGADPDETQVLEYIRGNYESLMDTERKDGGADTLKGGDGDDTLIGGGGSDTLYGEEGDDLLLGGAGDDTLVGGLGADTFAWVLGDEGVGGDPADDVITDFHVAPAGVDASQDPEADVLDLSELLQGYDKDDDQQSLNDYIHAEKEGDDIVLYVKSDGNLADDNGNADQVITLEGVANAAPSADDFLTQLLNQGQLDV</sequence>
<dbReference type="SUPFAM" id="SSF53300">
    <property type="entry name" value="vWA-like"/>
    <property type="match status" value="1"/>
</dbReference>
<feature type="compositionally biased region" description="Polar residues" evidence="2">
    <location>
        <begin position="363"/>
        <end position="378"/>
    </location>
</feature>
<dbReference type="RefSeq" id="WP_348828000.1">
    <property type="nucleotide sequence ID" value="NZ_CP098827.1"/>
</dbReference>
<evidence type="ECO:0000313" key="4">
    <source>
        <dbReference type="EMBL" id="XBO72782.1"/>
    </source>
</evidence>
<dbReference type="SMART" id="SM00327">
    <property type="entry name" value="VWA"/>
    <property type="match status" value="1"/>
</dbReference>
<dbReference type="InterPro" id="IPR036465">
    <property type="entry name" value="vWFA_dom_sf"/>
</dbReference>
<dbReference type="InterPro" id="IPR040853">
    <property type="entry name" value="RapA2_cadherin-like"/>
</dbReference>
<accession>A0AAU7KM69</accession>
<dbReference type="InterPro" id="IPR001343">
    <property type="entry name" value="Hemolysn_Ca-bd"/>
</dbReference>
<feature type="region of interest" description="Disordered" evidence="2">
    <location>
        <begin position="417"/>
        <end position="461"/>
    </location>
</feature>
<feature type="compositionally biased region" description="Low complexity" evidence="2">
    <location>
        <begin position="1804"/>
        <end position="1818"/>
    </location>
</feature>
<proteinExistence type="predicted"/>
<feature type="region of interest" description="Disordered" evidence="2">
    <location>
        <begin position="4148"/>
        <end position="4176"/>
    </location>
</feature>
<dbReference type="PROSITE" id="PS00330">
    <property type="entry name" value="HEMOLYSIN_CALCIUM"/>
    <property type="match status" value="2"/>
</dbReference>
<dbReference type="Gene3D" id="2.60.40.3440">
    <property type="match status" value="4"/>
</dbReference>
<name>A0AAU7KM69_9GAMM</name>
<dbReference type="InterPro" id="IPR018511">
    <property type="entry name" value="Hemolysin-typ_Ca-bd_CS"/>
</dbReference>
<feature type="compositionally biased region" description="Polar residues" evidence="2">
    <location>
        <begin position="5174"/>
        <end position="5187"/>
    </location>
</feature>
<dbReference type="Pfam" id="PF17803">
    <property type="entry name" value="Cadherin_4"/>
    <property type="match status" value="3"/>
</dbReference>
<feature type="region of interest" description="Disordered" evidence="2">
    <location>
        <begin position="644"/>
        <end position="688"/>
    </location>
</feature>
<feature type="compositionally biased region" description="Polar residues" evidence="2">
    <location>
        <begin position="4249"/>
        <end position="4259"/>
    </location>
</feature>
<gene>
    <name evidence="4" type="ORF">NFG58_08815</name>
</gene>
<evidence type="ECO:0000256" key="2">
    <source>
        <dbReference type="SAM" id="MobiDB-lite"/>
    </source>
</evidence>
<evidence type="ECO:0000259" key="3">
    <source>
        <dbReference type="PROSITE" id="PS50234"/>
    </source>
</evidence>
<feature type="compositionally biased region" description="Polar residues" evidence="2">
    <location>
        <begin position="677"/>
        <end position="688"/>
    </location>
</feature>
<evidence type="ECO:0000256" key="1">
    <source>
        <dbReference type="ARBA" id="ARBA00022837"/>
    </source>
</evidence>
<dbReference type="InterPro" id="IPR013783">
    <property type="entry name" value="Ig-like_fold"/>
</dbReference>
<feature type="region of interest" description="Disordered" evidence="2">
    <location>
        <begin position="2036"/>
        <end position="2073"/>
    </location>
</feature>
<dbReference type="Gene3D" id="3.40.50.410">
    <property type="entry name" value="von Willebrand factor, type A domain"/>
    <property type="match status" value="1"/>
</dbReference>
<feature type="region of interest" description="Disordered" evidence="2">
    <location>
        <begin position="4216"/>
        <end position="4259"/>
    </location>
</feature>
<dbReference type="NCBIfam" id="NF012211">
    <property type="entry name" value="tand_rpt_95"/>
    <property type="match status" value="6"/>
</dbReference>
<dbReference type="NCBIfam" id="TIGR03661">
    <property type="entry name" value="T1SS_VCA0849"/>
    <property type="match status" value="1"/>
</dbReference>
<feature type="domain" description="VWFA" evidence="3">
    <location>
        <begin position="6957"/>
        <end position="7130"/>
    </location>
</feature>
<reference evidence="4" key="1">
    <citation type="submission" date="2022-06" db="EMBL/GenBank/DDBJ databases">
        <title>A novel DMS-producing enzyme.</title>
        <authorList>
            <person name="Zhang Y."/>
        </authorList>
    </citation>
    <scope>NUCLEOTIDE SEQUENCE</scope>
    <source>
        <strain evidence="4">RT37</strain>
    </source>
</reference>
<feature type="compositionally biased region" description="Polar residues" evidence="2">
    <location>
        <begin position="2055"/>
        <end position="2070"/>
    </location>
</feature>
<dbReference type="InterPro" id="IPR019960">
    <property type="entry name" value="T1SS_VCA0849"/>
</dbReference>
<feature type="compositionally biased region" description="Polar residues" evidence="2">
    <location>
        <begin position="4156"/>
        <end position="4176"/>
    </location>
</feature>
<dbReference type="Gene3D" id="2.60.40.10">
    <property type="entry name" value="Immunoglobulins"/>
    <property type="match status" value="14"/>
</dbReference>
<feature type="region of interest" description="Disordered" evidence="2">
    <location>
        <begin position="1796"/>
        <end position="1818"/>
    </location>
</feature>
<dbReference type="Gene3D" id="2.60.40.2810">
    <property type="match status" value="2"/>
</dbReference>
<feature type="region of interest" description="Disordered" evidence="2">
    <location>
        <begin position="871"/>
        <end position="915"/>
    </location>
</feature>
<dbReference type="SUPFAM" id="SSF51120">
    <property type="entry name" value="beta-Roll"/>
    <property type="match status" value="1"/>
</dbReference>
<feature type="region of interest" description="Disordered" evidence="2">
    <location>
        <begin position="188"/>
        <end position="210"/>
    </location>
</feature>
<dbReference type="InterPro" id="IPR002035">
    <property type="entry name" value="VWF_A"/>
</dbReference>
<dbReference type="PROSITE" id="PS50234">
    <property type="entry name" value="VWFA"/>
    <property type="match status" value="1"/>
</dbReference>
<feature type="compositionally biased region" description="Polar residues" evidence="2">
    <location>
        <begin position="5195"/>
        <end position="5237"/>
    </location>
</feature>
<organism evidence="4">
    <name type="scientific">Halomonas sp. RT37</name>
    <dbReference type="NCBI Taxonomy" id="2950872"/>
    <lineage>
        <taxon>Bacteria</taxon>
        <taxon>Pseudomonadati</taxon>
        <taxon>Pseudomonadota</taxon>
        <taxon>Gammaproteobacteria</taxon>
        <taxon>Oceanospirillales</taxon>
        <taxon>Halomonadaceae</taxon>
        <taxon>Halomonas</taxon>
    </lineage>
</organism>
<feature type="region of interest" description="Disordered" evidence="2">
    <location>
        <begin position="4703"/>
        <end position="4746"/>
    </location>
</feature>
<dbReference type="PRINTS" id="PR00313">
    <property type="entry name" value="CABNDNGRPT"/>
</dbReference>
<dbReference type="NCBIfam" id="TIGR01965">
    <property type="entry name" value="VCBS_repeat"/>
    <property type="match status" value="18"/>
</dbReference>
<dbReference type="InterPro" id="IPR010221">
    <property type="entry name" value="VCBS_dom"/>
</dbReference>
<dbReference type="Pfam" id="PF00353">
    <property type="entry name" value="HemolysinCabind"/>
    <property type="match status" value="1"/>
</dbReference>